<organism evidence="3 4">
    <name type="scientific">Methylocella silvestris (strain DSM 15510 / CIP 108128 / LMG 27833 / NCIMB 13906 / BL2)</name>
    <dbReference type="NCBI Taxonomy" id="395965"/>
    <lineage>
        <taxon>Bacteria</taxon>
        <taxon>Pseudomonadati</taxon>
        <taxon>Pseudomonadota</taxon>
        <taxon>Alphaproteobacteria</taxon>
        <taxon>Hyphomicrobiales</taxon>
        <taxon>Beijerinckiaceae</taxon>
        <taxon>Methylocella</taxon>
    </lineage>
</organism>
<dbReference type="AlphaFoldDB" id="B8EII1"/>
<protein>
    <submittedName>
        <fullName evidence="3">Putative exported protease/peptidase</fullName>
    </submittedName>
</protein>
<dbReference type="KEGG" id="msl:Msil_2370"/>
<name>B8EII1_METSB</name>
<evidence type="ECO:0000313" key="3">
    <source>
        <dbReference type="EMBL" id="ACK51300.1"/>
    </source>
</evidence>
<feature type="signal peptide" evidence="1">
    <location>
        <begin position="1"/>
        <end position="24"/>
    </location>
</feature>
<feature type="chain" id="PRO_5002870986" evidence="1">
    <location>
        <begin position="25"/>
        <end position="208"/>
    </location>
</feature>
<dbReference type="RefSeq" id="WP_012591369.1">
    <property type="nucleotide sequence ID" value="NC_011666.1"/>
</dbReference>
<dbReference type="OrthoDB" id="9149554at2"/>
<keyword evidence="3" id="KW-0378">Hydrolase</keyword>
<evidence type="ECO:0000256" key="1">
    <source>
        <dbReference type="SAM" id="SignalP"/>
    </source>
</evidence>
<dbReference type="GO" id="GO:0008233">
    <property type="term" value="F:peptidase activity"/>
    <property type="evidence" value="ECO:0007669"/>
    <property type="project" value="UniProtKB-KW"/>
</dbReference>
<evidence type="ECO:0000313" key="4">
    <source>
        <dbReference type="Proteomes" id="UP000002257"/>
    </source>
</evidence>
<accession>B8EII1</accession>
<dbReference type="Proteomes" id="UP000002257">
    <property type="component" value="Chromosome"/>
</dbReference>
<proteinExistence type="predicted"/>
<dbReference type="STRING" id="395965.Msil_2370"/>
<keyword evidence="3" id="KW-0645">Protease</keyword>
<evidence type="ECO:0000259" key="2">
    <source>
        <dbReference type="Pfam" id="PF14326"/>
    </source>
</evidence>
<sequence length="208" mass="21865">MASLDAVKGAMIVAVFLSAGGALAEGVTRAVTVVTPSKQEQLDPDNSAGMTIDILPGEEFAIGSKVGFRVGAQKPGYLVLVDVDASGKVTQRYPNLYSMALPAGASEKANLVQPGRIVSIPDNFNPFAHFEYVAEAPAGKGMILALLSPKPVHVVDLPDVPQDMVGTRAAVAFLYDAAKRLRIADRDGKAPLADPNWSFAVKSYSITP</sequence>
<dbReference type="InterPro" id="IPR025493">
    <property type="entry name" value="DUF4384"/>
</dbReference>
<reference evidence="3 4" key="1">
    <citation type="journal article" date="2010" name="J. Bacteriol.">
        <title>Complete genome sequence of the aerobic facultative methanotroph Methylocella silvestris BL2.</title>
        <authorList>
            <person name="Chen Y."/>
            <person name="Crombie A."/>
            <person name="Rahman M.T."/>
            <person name="Dedysh S.N."/>
            <person name="Liesack W."/>
            <person name="Stott M.B."/>
            <person name="Alam M."/>
            <person name="Theisen A.R."/>
            <person name="Murrell J.C."/>
            <person name="Dunfield P.F."/>
        </authorList>
    </citation>
    <scope>NUCLEOTIDE SEQUENCE [LARGE SCALE GENOMIC DNA]</scope>
    <source>
        <strain evidence="4">DSM 15510 / CIP 108128 / LMG 27833 / NCIMB 13906 / BL2</strain>
    </source>
</reference>
<dbReference type="HOGENOM" id="CLU_1319698_0_0_5"/>
<feature type="domain" description="DUF4384" evidence="2">
    <location>
        <begin position="60"/>
        <end position="151"/>
    </location>
</feature>
<keyword evidence="1" id="KW-0732">Signal</keyword>
<dbReference type="GO" id="GO:0006508">
    <property type="term" value="P:proteolysis"/>
    <property type="evidence" value="ECO:0007669"/>
    <property type="project" value="UniProtKB-KW"/>
</dbReference>
<gene>
    <name evidence="3" type="ordered locus">Msil_2370</name>
</gene>
<keyword evidence="4" id="KW-1185">Reference proteome</keyword>
<dbReference type="EMBL" id="CP001280">
    <property type="protein sequence ID" value="ACK51300.1"/>
    <property type="molecule type" value="Genomic_DNA"/>
</dbReference>
<dbReference type="Pfam" id="PF14326">
    <property type="entry name" value="DUF4384"/>
    <property type="match status" value="1"/>
</dbReference>
<dbReference type="eggNOG" id="COG4249">
    <property type="taxonomic scope" value="Bacteria"/>
</dbReference>